<dbReference type="AlphaFoldDB" id="A0A9W9ZFG1"/>
<name>A0A9W9ZFG1_9CNID</name>
<proteinExistence type="predicted"/>
<sequence>MLGGNQVYDTFISSYNPIYLGVVEAIPLVRNSLGSVNYEEELTVCFVKEVACAAEESALSYQLSRRLGNANAAFPGLPLQTFPRHNSSRQTPIAGEDSTVNVKDSPKLVSDLNRLAVDIDETQRSLVNSAMHFHRLGKHIEFLRGIIKYLGGEIAKENKTTRLVSSSSWDNSAPKKEVCPEKFMGENHRYGRPFYRKGFDQVNCTDFVPINQLVTILVILPEERSTEGQQQQVLQGIVKYYPNIPIALALKENISEEVVKKLKLNLKNIVSSDLMHGETWSKLLQEVTTPYVLFARM</sequence>
<evidence type="ECO:0000313" key="1">
    <source>
        <dbReference type="EMBL" id="KAJ7380763.1"/>
    </source>
</evidence>
<reference evidence="1" key="1">
    <citation type="submission" date="2023-01" db="EMBL/GenBank/DDBJ databases">
        <title>Genome assembly of the deep-sea coral Lophelia pertusa.</title>
        <authorList>
            <person name="Herrera S."/>
            <person name="Cordes E."/>
        </authorList>
    </citation>
    <scope>NUCLEOTIDE SEQUENCE</scope>
    <source>
        <strain evidence="1">USNM1676648</strain>
        <tissue evidence="1">Polyp</tissue>
    </source>
</reference>
<protein>
    <submittedName>
        <fullName evidence="1">Uncharacterized protein</fullName>
    </submittedName>
</protein>
<accession>A0A9W9ZFG1</accession>
<gene>
    <name evidence="1" type="ORF">OS493_007141</name>
</gene>
<organism evidence="1 2">
    <name type="scientific">Desmophyllum pertusum</name>
    <dbReference type="NCBI Taxonomy" id="174260"/>
    <lineage>
        <taxon>Eukaryota</taxon>
        <taxon>Metazoa</taxon>
        <taxon>Cnidaria</taxon>
        <taxon>Anthozoa</taxon>
        <taxon>Hexacorallia</taxon>
        <taxon>Scleractinia</taxon>
        <taxon>Caryophylliina</taxon>
        <taxon>Caryophylliidae</taxon>
        <taxon>Desmophyllum</taxon>
    </lineage>
</organism>
<dbReference type="EMBL" id="MU826352">
    <property type="protein sequence ID" value="KAJ7380763.1"/>
    <property type="molecule type" value="Genomic_DNA"/>
</dbReference>
<dbReference type="OrthoDB" id="5987305at2759"/>
<keyword evidence="2" id="KW-1185">Reference proteome</keyword>
<comment type="caution">
    <text evidence="1">The sequence shown here is derived from an EMBL/GenBank/DDBJ whole genome shotgun (WGS) entry which is preliminary data.</text>
</comment>
<evidence type="ECO:0000313" key="2">
    <source>
        <dbReference type="Proteomes" id="UP001163046"/>
    </source>
</evidence>
<dbReference type="Proteomes" id="UP001163046">
    <property type="component" value="Unassembled WGS sequence"/>
</dbReference>